<evidence type="ECO:0000313" key="2">
    <source>
        <dbReference type="EMBL" id="RHL10006.1"/>
    </source>
</evidence>
<evidence type="ECO:0000313" key="3">
    <source>
        <dbReference type="Proteomes" id="UP000284916"/>
    </source>
</evidence>
<comment type="caution">
    <text evidence="2">The sequence shown here is derived from an EMBL/GenBank/DDBJ whole genome shotgun (WGS) entry which is preliminary data.</text>
</comment>
<proteinExistence type="predicted"/>
<protein>
    <submittedName>
        <fullName evidence="2">DUF4595 domain-containing protein</fullName>
    </submittedName>
</protein>
<gene>
    <name evidence="2" type="ORF">DW035_15685</name>
</gene>
<dbReference type="EMBL" id="QROI01000041">
    <property type="protein sequence ID" value="RHL10006.1"/>
    <property type="molecule type" value="Genomic_DNA"/>
</dbReference>
<reference evidence="2 3" key="1">
    <citation type="submission" date="2018-08" db="EMBL/GenBank/DDBJ databases">
        <title>A genome reference for cultivated species of the human gut microbiota.</title>
        <authorList>
            <person name="Zou Y."/>
            <person name="Xue W."/>
            <person name="Luo G."/>
        </authorList>
    </citation>
    <scope>NUCLEOTIDE SEQUENCE [LARGE SCALE GENOMIC DNA]</scope>
    <source>
        <strain evidence="2 3">AF39-11</strain>
    </source>
</reference>
<dbReference type="AlphaFoldDB" id="A0A415IQQ1"/>
<sequence>MQINDNGFVTHCTETEEDGDIETWDFKYTAEGNLNYMKRSEGGNEVTKIIYQNGNIIRTETISEDDDTEGYSCDVKYTSEENVSLIANKGCIMLFDQTFGVDMDEMKYAYYAGLLGKATKDLPIEITDKYSDNDEVYISKFNWTFNQSGLPTELDVTNDGGYTDKIVFQW</sequence>
<dbReference type="Proteomes" id="UP000284916">
    <property type="component" value="Unassembled WGS sequence"/>
</dbReference>
<accession>A0A415IQQ1</accession>
<organism evidence="2 3">
    <name type="scientific">Phocaeicola plebeius</name>
    <dbReference type="NCBI Taxonomy" id="310297"/>
    <lineage>
        <taxon>Bacteria</taxon>
        <taxon>Pseudomonadati</taxon>
        <taxon>Bacteroidota</taxon>
        <taxon>Bacteroidia</taxon>
        <taxon>Bacteroidales</taxon>
        <taxon>Bacteroidaceae</taxon>
        <taxon>Phocaeicola</taxon>
    </lineage>
</organism>
<dbReference type="RefSeq" id="WP_118442052.1">
    <property type="nucleotide sequence ID" value="NZ_QROD01000042.1"/>
</dbReference>
<dbReference type="Gene3D" id="2.40.160.190">
    <property type="match status" value="1"/>
</dbReference>
<name>A0A415IQQ1_9BACT</name>
<dbReference type="CDD" id="cd12871">
    <property type="entry name" value="Bacuni_01323_like"/>
    <property type="match status" value="1"/>
</dbReference>
<evidence type="ECO:0000259" key="1">
    <source>
        <dbReference type="Pfam" id="PF15283"/>
    </source>
</evidence>
<feature type="domain" description="DUF4595" evidence="1">
    <location>
        <begin position="3"/>
        <end position="152"/>
    </location>
</feature>
<dbReference type="Pfam" id="PF15283">
    <property type="entry name" value="DUF4595"/>
    <property type="match status" value="1"/>
</dbReference>
<dbReference type="InterPro" id="IPR027931">
    <property type="entry name" value="DUF4595"/>
</dbReference>